<gene>
    <name evidence="5" type="ORF">AVDCRST_MAG61-3255</name>
</gene>
<dbReference type="SUPFAM" id="SSF55781">
    <property type="entry name" value="GAF domain-like"/>
    <property type="match status" value="1"/>
</dbReference>
<dbReference type="PIRSF" id="PIRSF036625">
    <property type="entry name" value="GAF_ANTAR"/>
    <property type="match status" value="1"/>
</dbReference>
<evidence type="ECO:0000259" key="4">
    <source>
        <dbReference type="PROSITE" id="PS50921"/>
    </source>
</evidence>
<dbReference type="Gene3D" id="1.10.10.10">
    <property type="entry name" value="Winged helix-like DNA-binding domain superfamily/Winged helix DNA-binding domain"/>
    <property type="match status" value="1"/>
</dbReference>
<dbReference type="InterPro" id="IPR036388">
    <property type="entry name" value="WH-like_DNA-bd_sf"/>
</dbReference>
<dbReference type="Gene3D" id="3.30.450.40">
    <property type="match status" value="1"/>
</dbReference>
<feature type="domain" description="ANTAR" evidence="4">
    <location>
        <begin position="167"/>
        <end position="228"/>
    </location>
</feature>
<accession>A0A6J4LNW8</accession>
<dbReference type="SUPFAM" id="SSF52172">
    <property type="entry name" value="CheY-like"/>
    <property type="match status" value="1"/>
</dbReference>
<dbReference type="InterPro" id="IPR011006">
    <property type="entry name" value="CheY-like_superfamily"/>
</dbReference>
<evidence type="ECO:0000256" key="2">
    <source>
        <dbReference type="ARBA" id="ARBA00023163"/>
    </source>
</evidence>
<evidence type="ECO:0000256" key="1">
    <source>
        <dbReference type="ARBA" id="ARBA00023015"/>
    </source>
</evidence>
<feature type="region of interest" description="Disordered" evidence="3">
    <location>
        <begin position="238"/>
        <end position="261"/>
    </location>
</feature>
<dbReference type="SMART" id="SM01012">
    <property type="entry name" value="ANTAR"/>
    <property type="match status" value="1"/>
</dbReference>
<sequence length="261" mass="28275">MLSDDGFRHTVWTRLERCLAETSSVGDYLQAAIQHTASLIGVPGSFSLSIVLYGELFTAATTDRLAWDADQVEFDTEGGPCVEALREGLDTGLIDVRTETRWPAWAAVSTMLGFRSAAGIPIEFASGERIALNLYSSEPDAFTGEPMQKARLFGEELARTLPMALRITEQTQLAAQLQQALASRSTIDQALGVLMAQNRCTRDVAFGILRRASQHRNLKLREVAAAVIERYTGHTAAEAPVFTPPSPSKARRGSGDAAGHP</sequence>
<name>A0A6J4LNW8_9ACTN</name>
<reference evidence="5" key="1">
    <citation type="submission" date="2020-02" db="EMBL/GenBank/DDBJ databases">
        <authorList>
            <person name="Meier V. D."/>
        </authorList>
    </citation>
    <scope>NUCLEOTIDE SEQUENCE</scope>
    <source>
        <strain evidence="5">AVDCRST_MAG61</strain>
    </source>
</reference>
<evidence type="ECO:0000256" key="3">
    <source>
        <dbReference type="SAM" id="MobiDB-lite"/>
    </source>
</evidence>
<evidence type="ECO:0000313" key="5">
    <source>
        <dbReference type="EMBL" id="CAA9337870.1"/>
    </source>
</evidence>
<keyword evidence="2" id="KW-0804">Transcription</keyword>
<keyword evidence="1" id="KW-0805">Transcription regulation</keyword>
<organism evidence="5">
    <name type="scientific">uncultured Friedmanniella sp</name>
    <dbReference type="NCBI Taxonomy" id="335381"/>
    <lineage>
        <taxon>Bacteria</taxon>
        <taxon>Bacillati</taxon>
        <taxon>Actinomycetota</taxon>
        <taxon>Actinomycetes</taxon>
        <taxon>Propionibacteriales</taxon>
        <taxon>Nocardioidaceae</taxon>
        <taxon>Friedmanniella</taxon>
        <taxon>environmental samples</taxon>
    </lineage>
</organism>
<proteinExistence type="predicted"/>
<dbReference type="EMBL" id="CADCTT010000398">
    <property type="protein sequence ID" value="CAA9337870.1"/>
    <property type="molecule type" value="Genomic_DNA"/>
</dbReference>
<dbReference type="PROSITE" id="PS50921">
    <property type="entry name" value="ANTAR"/>
    <property type="match status" value="1"/>
</dbReference>
<dbReference type="Pfam" id="PF03861">
    <property type="entry name" value="ANTAR"/>
    <property type="match status" value="1"/>
</dbReference>
<dbReference type="InterPro" id="IPR029016">
    <property type="entry name" value="GAF-like_dom_sf"/>
</dbReference>
<dbReference type="AlphaFoldDB" id="A0A6J4LNW8"/>
<dbReference type="InterPro" id="IPR005561">
    <property type="entry name" value="ANTAR"/>
</dbReference>
<protein>
    <recommendedName>
        <fullName evidence="4">ANTAR domain-containing protein</fullName>
    </recommendedName>
</protein>
<dbReference type="GO" id="GO:0003723">
    <property type="term" value="F:RNA binding"/>
    <property type="evidence" value="ECO:0007669"/>
    <property type="project" value="InterPro"/>
</dbReference>
<dbReference type="InterPro" id="IPR012074">
    <property type="entry name" value="GAF_ANTAR"/>
</dbReference>